<organism evidence="2">
    <name type="scientific">Cladocopium goreaui</name>
    <dbReference type="NCBI Taxonomy" id="2562237"/>
    <lineage>
        <taxon>Eukaryota</taxon>
        <taxon>Sar</taxon>
        <taxon>Alveolata</taxon>
        <taxon>Dinophyceae</taxon>
        <taxon>Suessiales</taxon>
        <taxon>Symbiodiniaceae</taxon>
        <taxon>Cladocopium</taxon>
    </lineage>
</organism>
<name>A0A9P1GCI1_9DINO</name>
<feature type="compositionally biased region" description="Basic and acidic residues" evidence="1">
    <location>
        <begin position="234"/>
        <end position="245"/>
    </location>
</feature>
<dbReference type="EMBL" id="CAMXCT030004146">
    <property type="protein sequence ID" value="CAL4795215.1"/>
    <property type="molecule type" value="Genomic_DNA"/>
</dbReference>
<reference evidence="3" key="2">
    <citation type="submission" date="2024-04" db="EMBL/GenBank/DDBJ databases">
        <authorList>
            <person name="Chen Y."/>
            <person name="Shah S."/>
            <person name="Dougan E. K."/>
            <person name="Thang M."/>
            <person name="Chan C."/>
        </authorList>
    </citation>
    <scope>NUCLEOTIDE SEQUENCE [LARGE SCALE GENOMIC DNA]</scope>
</reference>
<reference evidence="2" key="1">
    <citation type="submission" date="2022-10" db="EMBL/GenBank/DDBJ databases">
        <authorList>
            <person name="Chen Y."/>
            <person name="Dougan E. K."/>
            <person name="Chan C."/>
            <person name="Rhodes N."/>
            <person name="Thang M."/>
        </authorList>
    </citation>
    <scope>NUCLEOTIDE SEQUENCE</scope>
</reference>
<proteinExistence type="predicted"/>
<feature type="non-terminal residue" evidence="2">
    <location>
        <position position="1"/>
    </location>
</feature>
<dbReference type="Proteomes" id="UP001152797">
    <property type="component" value="Unassembled WGS sequence"/>
</dbReference>
<accession>A0A9P1GCI1</accession>
<protein>
    <submittedName>
        <fullName evidence="2">Uncharacterized protein</fullName>
    </submittedName>
</protein>
<dbReference type="EMBL" id="CAMXCT020004146">
    <property type="protein sequence ID" value="CAL1161278.1"/>
    <property type="molecule type" value="Genomic_DNA"/>
</dbReference>
<dbReference type="EMBL" id="CAMXCT010004146">
    <property type="protein sequence ID" value="CAI4007903.1"/>
    <property type="molecule type" value="Genomic_DNA"/>
</dbReference>
<evidence type="ECO:0000256" key="1">
    <source>
        <dbReference type="SAM" id="MobiDB-lite"/>
    </source>
</evidence>
<sequence length="245" mass="27670">VDMPNYNESIDQIDYKRLVLLGQKSTATTYVDRAALANEEEATIRILKPEETDKTARQLLLGLDGKTMTVFSFTMEEYVAMIAEQEGTLTYIPGDVRESRQVLEGFQYNLTAEELSTMVIVNYDNYNSSGYVWASAMPVNVLTALEVKDDENNSHIMTALIQGLYNGGTTCLKIMPKHIRDKALEFLLDRNLATTPANMIPMHSIGHPDHAAWVMTRSDNEIQQVGNKENRKRRADDMEVEQKDG</sequence>
<dbReference type="AlphaFoldDB" id="A0A9P1GCI1"/>
<gene>
    <name evidence="2" type="ORF">C1SCF055_LOCUS33400</name>
</gene>
<feature type="region of interest" description="Disordered" evidence="1">
    <location>
        <begin position="223"/>
        <end position="245"/>
    </location>
</feature>
<evidence type="ECO:0000313" key="3">
    <source>
        <dbReference type="EMBL" id="CAL1161278.1"/>
    </source>
</evidence>
<evidence type="ECO:0000313" key="4">
    <source>
        <dbReference type="Proteomes" id="UP001152797"/>
    </source>
</evidence>
<evidence type="ECO:0000313" key="2">
    <source>
        <dbReference type="EMBL" id="CAI4007903.1"/>
    </source>
</evidence>
<keyword evidence="4" id="KW-1185">Reference proteome</keyword>
<comment type="caution">
    <text evidence="2">The sequence shown here is derived from an EMBL/GenBank/DDBJ whole genome shotgun (WGS) entry which is preliminary data.</text>
</comment>